<evidence type="ECO:0000313" key="2">
    <source>
        <dbReference type="Proteomes" id="UP001154329"/>
    </source>
</evidence>
<name>A0A9P0J6T9_APHGO</name>
<protein>
    <submittedName>
        <fullName evidence="1">Uncharacterized protein</fullName>
    </submittedName>
</protein>
<keyword evidence="2" id="KW-1185">Reference proteome</keyword>
<organism evidence="1 2">
    <name type="scientific">Aphis gossypii</name>
    <name type="common">Cotton aphid</name>
    <dbReference type="NCBI Taxonomy" id="80765"/>
    <lineage>
        <taxon>Eukaryota</taxon>
        <taxon>Metazoa</taxon>
        <taxon>Ecdysozoa</taxon>
        <taxon>Arthropoda</taxon>
        <taxon>Hexapoda</taxon>
        <taxon>Insecta</taxon>
        <taxon>Pterygota</taxon>
        <taxon>Neoptera</taxon>
        <taxon>Paraneoptera</taxon>
        <taxon>Hemiptera</taxon>
        <taxon>Sternorrhyncha</taxon>
        <taxon>Aphidomorpha</taxon>
        <taxon>Aphidoidea</taxon>
        <taxon>Aphididae</taxon>
        <taxon>Aphidini</taxon>
        <taxon>Aphis</taxon>
        <taxon>Aphis</taxon>
    </lineage>
</organism>
<proteinExistence type="predicted"/>
<gene>
    <name evidence="1" type="ORF">APHIGO_LOCUS8578</name>
</gene>
<dbReference type="Proteomes" id="UP001154329">
    <property type="component" value="Chromosome 3"/>
</dbReference>
<accession>A0A9P0J6T9</accession>
<dbReference type="AlphaFoldDB" id="A0A9P0J6T9"/>
<evidence type="ECO:0000313" key="1">
    <source>
        <dbReference type="EMBL" id="CAH1731974.1"/>
    </source>
</evidence>
<reference evidence="1" key="1">
    <citation type="submission" date="2022-02" db="EMBL/GenBank/DDBJ databases">
        <authorList>
            <person name="King R."/>
        </authorList>
    </citation>
    <scope>NUCLEOTIDE SEQUENCE</scope>
</reference>
<reference evidence="1" key="2">
    <citation type="submission" date="2022-10" db="EMBL/GenBank/DDBJ databases">
        <authorList>
            <consortium name="ENA_rothamsted_submissions"/>
            <consortium name="culmorum"/>
            <person name="King R."/>
        </authorList>
    </citation>
    <scope>NUCLEOTIDE SEQUENCE</scope>
</reference>
<sequence length="121" mass="13890">MITRKSKSWKAHILATADDYCAINIVGKLLRLTPHTTGMMSVLPEAGNDYKIHDTQLSYYNFSIQESSPFLYTKNSRYRNNRYTELSISAKRTIKKGEVIEGLPLTQLKHNILSVVKMIIR</sequence>
<dbReference type="EMBL" id="OU899036">
    <property type="protein sequence ID" value="CAH1731974.1"/>
    <property type="molecule type" value="Genomic_DNA"/>
</dbReference>